<dbReference type="PANTHER" id="PTHR47286:SF2">
    <property type="entry name" value="F3I6.9 PROTEIN"/>
    <property type="match status" value="1"/>
</dbReference>
<reference evidence="2" key="1">
    <citation type="submission" date="2020-06" db="EMBL/GenBank/DDBJ databases">
        <authorList>
            <person name="Li T."/>
            <person name="Hu X."/>
            <person name="Zhang T."/>
            <person name="Song X."/>
            <person name="Zhang H."/>
            <person name="Dai N."/>
            <person name="Sheng W."/>
            <person name="Hou X."/>
            <person name="Wei L."/>
        </authorList>
    </citation>
    <scope>NUCLEOTIDE SEQUENCE</scope>
    <source>
        <strain evidence="2">G02</strain>
        <tissue evidence="2">Leaf</tissue>
    </source>
</reference>
<dbReference type="AlphaFoldDB" id="A0AAW2TUI0"/>
<gene>
    <name evidence="2" type="ORF">Sradi_1798400</name>
</gene>
<protein>
    <recommendedName>
        <fullName evidence="3">Protein WVD2-like 7</fullName>
    </recommendedName>
</protein>
<evidence type="ECO:0000256" key="1">
    <source>
        <dbReference type="SAM" id="MobiDB-lite"/>
    </source>
</evidence>
<sequence>MDESVESGARLDVSVSFGRFENDALCWEKWSWFSQNKYLEEVGNLSTPGSVAQKKAYFEAHYGKIAARKAEELEQEKSMDLATPSLVELRNEDRVDNTSEIDTEFGLSNGERLVEEVTQEACTVDLHNVTFAEAKDNNFESEEEKECAAIAVECGSSVVEEAEDELNVNVVELEPESNIKLEVTLVGAETPRKYSQQVMEKPAQRKTIMEQSTSLRKNNSKLHARTITKKVTPTTKERNLAGTKNKVVPPAVKSSPAYSTPRYAKPASISTPTSASPSLKKKVNPSSLPKSRNSQVGESKSAAPTSMHMPSLGPANSSHAPSMMRKSLIMEKMGDKEIVKRAFKTFLNRTNGSFSDEKSHTAKQVSVVSPLHHRKGNEGLGKIAAQRSQSGTRSRPGTSG</sequence>
<proteinExistence type="predicted"/>
<feature type="compositionally biased region" description="Polar residues" evidence="1">
    <location>
        <begin position="284"/>
        <end position="304"/>
    </location>
</feature>
<feature type="compositionally biased region" description="Low complexity" evidence="1">
    <location>
        <begin position="266"/>
        <end position="278"/>
    </location>
</feature>
<accession>A0AAW2TUI0</accession>
<evidence type="ECO:0008006" key="3">
    <source>
        <dbReference type="Google" id="ProtNLM"/>
    </source>
</evidence>
<comment type="caution">
    <text evidence="2">The sequence shown here is derived from an EMBL/GenBank/DDBJ whole genome shotgun (WGS) entry which is preliminary data.</text>
</comment>
<feature type="region of interest" description="Disordered" evidence="1">
    <location>
        <begin position="227"/>
        <end position="321"/>
    </location>
</feature>
<dbReference type="PANTHER" id="PTHR47286">
    <property type="entry name" value="F3I6.9 PROTEIN"/>
    <property type="match status" value="1"/>
</dbReference>
<feature type="region of interest" description="Disordered" evidence="1">
    <location>
        <begin position="352"/>
        <end position="400"/>
    </location>
</feature>
<organism evidence="2">
    <name type="scientific">Sesamum radiatum</name>
    <name type="common">Black benniseed</name>
    <dbReference type="NCBI Taxonomy" id="300843"/>
    <lineage>
        <taxon>Eukaryota</taxon>
        <taxon>Viridiplantae</taxon>
        <taxon>Streptophyta</taxon>
        <taxon>Embryophyta</taxon>
        <taxon>Tracheophyta</taxon>
        <taxon>Spermatophyta</taxon>
        <taxon>Magnoliopsida</taxon>
        <taxon>eudicotyledons</taxon>
        <taxon>Gunneridae</taxon>
        <taxon>Pentapetalae</taxon>
        <taxon>asterids</taxon>
        <taxon>lamiids</taxon>
        <taxon>Lamiales</taxon>
        <taxon>Pedaliaceae</taxon>
        <taxon>Sesamum</taxon>
    </lineage>
</organism>
<dbReference type="EMBL" id="JACGWJ010000007">
    <property type="protein sequence ID" value="KAL0408640.1"/>
    <property type="molecule type" value="Genomic_DNA"/>
</dbReference>
<evidence type="ECO:0000313" key="2">
    <source>
        <dbReference type="EMBL" id="KAL0408640.1"/>
    </source>
</evidence>
<reference evidence="2" key="2">
    <citation type="journal article" date="2024" name="Plant">
        <title>Genomic evolution and insights into agronomic trait innovations of Sesamum species.</title>
        <authorList>
            <person name="Miao H."/>
            <person name="Wang L."/>
            <person name="Qu L."/>
            <person name="Liu H."/>
            <person name="Sun Y."/>
            <person name="Le M."/>
            <person name="Wang Q."/>
            <person name="Wei S."/>
            <person name="Zheng Y."/>
            <person name="Lin W."/>
            <person name="Duan Y."/>
            <person name="Cao H."/>
            <person name="Xiong S."/>
            <person name="Wang X."/>
            <person name="Wei L."/>
            <person name="Li C."/>
            <person name="Ma Q."/>
            <person name="Ju M."/>
            <person name="Zhao R."/>
            <person name="Li G."/>
            <person name="Mu C."/>
            <person name="Tian Q."/>
            <person name="Mei H."/>
            <person name="Zhang T."/>
            <person name="Gao T."/>
            <person name="Zhang H."/>
        </authorList>
    </citation>
    <scope>NUCLEOTIDE SEQUENCE</scope>
    <source>
        <strain evidence="2">G02</strain>
    </source>
</reference>
<name>A0AAW2TUI0_SESRA</name>
<feature type="compositionally biased region" description="Polar residues" evidence="1">
    <location>
        <begin position="386"/>
        <end position="400"/>
    </location>
</feature>